<organism evidence="7 9">
    <name type="scientific">Fundicoccus ignavus</name>
    <dbReference type="NCBI Taxonomy" id="2664442"/>
    <lineage>
        <taxon>Bacteria</taxon>
        <taxon>Bacillati</taxon>
        <taxon>Bacillota</taxon>
        <taxon>Bacilli</taxon>
        <taxon>Lactobacillales</taxon>
        <taxon>Aerococcaceae</taxon>
        <taxon>Fundicoccus</taxon>
    </lineage>
</organism>
<dbReference type="InterPro" id="IPR051054">
    <property type="entry name" value="SorC_transcr_regulators"/>
</dbReference>
<reference evidence="7 9" key="2">
    <citation type="submission" date="2019-11" db="EMBL/GenBank/DDBJ databases">
        <title>Characterisation of Fundicoccus ignavus gen. nov. sp. nov., a novel genus of the family Aerococcaceae isolated from bulk tank milk.</title>
        <authorList>
            <person name="Siebert A."/>
            <person name="Huptas C."/>
            <person name="Wenning M."/>
            <person name="Scherer S."/>
            <person name="Doll E.V."/>
        </authorList>
    </citation>
    <scope>NUCLEOTIDE SEQUENCE [LARGE SCALE GENOMIC DNA]</scope>
    <source>
        <strain evidence="7 9">WS4759</strain>
    </source>
</reference>
<dbReference type="AlphaFoldDB" id="A0A6I2GJ64"/>
<evidence type="ECO:0000256" key="4">
    <source>
        <dbReference type="ARBA" id="ARBA00023163"/>
    </source>
</evidence>
<sequence length="322" mass="36244">MEKLNEKEIVKIASMYYEEGLTQAEIARQRGVSRSLISKILLDAKNEGIVEIIIKSENAYTASLERKLEKQFNLKNAVVIDTFNLKHEEIKKIVSQQAALYLNKIVQDYRSIGISWGNSLRGLVDYFAYTNHPDATIIPLIGGLSDDYFDIQSNQLSYDLARKMRGKAKYLYAPALVSNHLLHEELSNNRAIQSVLEEGRFVELALVGISSLDQETNMRRIGYLSVDDVVELTEKEVVGVINSRFFDANGLEVEADINQNVLGLSLKDLTRIPMVMTVVYGDRKAEAVKAALENQLINVIVTTDTLAEKIIKSVEEVEKESK</sequence>
<dbReference type="InterPro" id="IPR007324">
    <property type="entry name" value="Sugar-bd_dom_put"/>
</dbReference>
<evidence type="ECO:0000259" key="5">
    <source>
        <dbReference type="Pfam" id="PF04198"/>
    </source>
</evidence>
<evidence type="ECO:0000259" key="6">
    <source>
        <dbReference type="Pfam" id="PF04545"/>
    </source>
</evidence>
<feature type="domain" description="Sugar-binding" evidence="5">
    <location>
        <begin position="61"/>
        <end position="311"/>
    </location>
</feature>
<evidence type="ECO:0000313" key="8">
    <source>
        <dbReference type="EMBL" id="MRJ46699.1"/>
    </source>
</evidence>
<dbReference type="Gene3D" id="3.40.50.1360">
    <property type="match status" value="1"/>
</dbReference>
<keyword evidence="9" id="KW-1185">Reference proteome</keyword>
<reference evidence="8 10" key="1">
    <citation type="submission" date="2019-11" db="EMBL/GenBank/DDBJ databases">
        <title>Characterisation of Fundicoccus ignavus gen. nov. sp. nov., a novel genus of the family Aerococcaceae from bulk tank milk.</title>
        <authorList>
            <person name="Siebert A."/>
            <person name="Huptas C."/>
            <person name="Wenning M."/>
            <person name="Scherer S."/>
            <person name="Doll E.V."/>
        </authorList>
    </citation>
    <scope>NUCLEOTIDE SEQUENCE [LARGE SCALE GENOMIC DNA]</scope>
    <source>
        <strain evidence="8 10">DSM 109652</strain>
    </source>
</reference>
<name>A0A6I2GJ64_9LACT</name>
<accession>A0A6I2GJ64</accession>
<dbReference type="PANTHER" id="PTHR34294:SF12">
    <property type="entry name" value="SUGAR-BINDING TRANSCRIPTIONAL REGULATOR"/>
    <property type="match status" value="1"/>
</dbReference>
<feature type="domain" description="RNA polymerase sigma-70 region 4" evidence="6">
    <location>
        <begin position="12"/>
        <end position="41"/>
    </location>
</feature>
<keyword evidence="4" id="KW-0804">Transcription</keyword>
<dbReference type="InterPro" id="IPR009057">
    <property type="entry name" value="Homeodomain-like_sf"/>
</dbReference>
<proteinExistence type="inferred from homology"/>
<dbReference type="EMBL" id="WJQT01000003">
    <property type="protein sequence ID" value="MRJ46699.1"/>
    <property type="molecule type" value="Genomic_DNA"/>
</dbReference>
<evidence type="ECO:0000256" key="3">
    <source>
        <dbReference type="ARBA" id="ARBA00023125"/>
    </source>
</evidence>
<comment type="similarity">
    <text evidence="1">Belongs to the SorC transcriptional regulatory family.</text>
</comment>
<evidence type="ECO:0000256" key="1">
    <source>
        <dbReference type="ARBA" id="ARBA00010466"/>
    </source>
</evidence>
<comment type="caution">
    <text evidence="7">The sequence shown here is derived from an EMBL/GenBank/DDBJ whole genome shotgun (WGS) entry which is preliminary data.</text>
</comment>
<keyword evidence="3" id="KW-0238">DNA-binding</keyword>
<dbReference type="Proteomes" id="UP000430975">
    <property type="component" value="Unassembled WGS sequence"/>
</dbReference>
<gene>
    <name evidence="8" type="ORF">GF867_03830</name>
    <name evidence="7" type="ORF">GIY09_06570</name>
</gene>
<dbReference type="Gene3D" id="1.10.10.60">
    <property type="entry name" value="Homeodomain-like"/>
    <property type="match status" value="1"/>
</dbReference>
<evidence type="ECO:0000313" key="9">
    <source>
        <dbReference type="Proteomes" id="UP000430975"/>
    </source>
</evidence>
<evidence type="ECO:0000313" key="7">
    <source>
        <dbReference type="EMBL" id="MRI85541.1"/>
    </source>
</evidence>
<dbReference type="Proteomes" id="UP000440066">
    <property type="component" value="Unassembled WGS sequence"/>
</dbReference>
<dbReference type="Pfam" id="PF04545">
    <property type="entry name" value="Sigma70_r4"/>
    <property type="match status" value="1"/>
</dbReference>
<dbReference type="InterPro" id="IPR037171">
    <property type="entry name" value="NagB/RpiA_transferase-like"/>
</dbReference>
<evidence type="ECO:0000256" key="2">
    <source>
        <dbReference type="ARBA" id="ARBA00023015"/>
    </source>
</evidence>
<dbReference type="EMBL" id="WJQS01000004">
    <property type="protein sequence ID" value="MRI85541.1"/>
    <property type="molecule type" value="Genomic_DNA"/>
</dbReference>
<dbReference type="SUPFAM" id="SSF46689">
    <property type="entry name" value="Homeodomain-like"/>
    <property type="match status" value="1"/>
</dbReference>
<dbReference type="GO" id="GO:0003677">
    <property type="term" value="F:DNA binding"/>
    <property type="evidence" value="ECO:0007669"/>
    <property type="project" value="UniProtKB-KW"/>
</dbReference>
<dbReference type="RefSeq" id="WP_153831788.1">
    <property type="nucleotide sequence ID" value="NZ_WJQS01000004.1"/>
</dbReference>
<keyword evidence="2" id="KW-0805">Transcription regulation</keyword>
<dbReference type="InterPro" id="IPR007630">
    <property type="entry name" value="RNA_pol_sigma70_r4"/>
</dbReference>
<protein>
    <submittedName>
        <fullName evidence="7">Helix-turn-helix domain-containing protein</fullName>
    </submittedName>
</protein>
<dbReference type="Pfam" id="PF04198">
    <property type="entry name" value="Sugar-bind"/>
    <property type="match status" value="1"/>
</dbReference>
<dbReference type="PANTHER" id="PTHR34294">
    <property type="entry name" value="TRANSCRIPTIONAL REGULATOR-RELATED"/>
    <property type="match status" value="1"/>
</dbReference>
<evidence type="ECO:0000313" key="10">
    <source>
        <dbReference type="Proteomes" id="UP000440066"/>
    </source>
</evidence>
<dbReference type="GO" id="GO:0030246">
    <property type="term" value="F:carbohydrate binding"/>
    <property type="evidence" value="ECO:0007669"/>
    <property type="project" value="InterPro"/>
</dbReference>
<dbReference type="SUPFAM" id="SSF100950">
    <property type="entry name" value="NagB/RpiA/CoA transferase-like"/>
    <property type="match status" value="1"/>
</dbReference>